<keyword evidence="1" id="KW-0732">Signal</keyword>
<dbReference type="Proteomes" id="UP001152747">
    <property type="component" value="Unassembled WGS sequence"/>
</dbReference>
<evidence type="ECO:0008006" key="4">
    <source>
        <dbReference type="Google" id="ProtNLM"/>
    </source>
</evidence>
<evidence type="ECO:0000313" key="2">
    <source>
        <dbReference type="EMBL" id="CAI5442377.1"/>
    </source>
</evidence>
<reference evidence="2" key="1">
    <citation type="submission" date="2022-11" db="EMBL/GenBank/DDBJ databases">
        <authorList>
            <person name="Kikuchi T."/>
        </authorList>
    </citation>
    <scope>NUCLEOTIDE SEQUENCE</scope>
    <source>
        <strain evidence="2">PS1010</strain>
    </source>
</reference>
<comment type="caution">
    <text evidence="2">The sequence shown here is derived from an EMBL/GenBank/DDBJ whole genome shotgun (WGS) entry which is preliminary data.</text>
</comment>
<gene>
    <name evidence="2" type="ORF">CAMP_LOCUS5014</name>
</gene>
<evidence type="ECO:0000256" key="1">
    <source>
        <dbReference type="SAM" id="SignalP"/>
    </source>
</evidence>
<protein>
    <recommendedName>
        <fullName evidence="4">Lipoprotein</fullName>
    </recommendedName>
</protein>
<evidence type="ECO:0000313" key="3">
    <source>
        <dbReference type="Proteomes" id="UP001152747"/>
    </source>
</evidence>
<organism evidence="2 3">
    <name type="scientific">Caenorhabditis angaria</name>
    <dbReference type="NCBI Taxonomy" id="860376"/>
    <lineage>
        <taxon>Eukaryota</taxon>
        <taxon>Metazoa</taxon>
        <taxon>Ecdysozoa</taxon>
        <taxon>Nematoda</taxon>
        <taxon>Chromadorea</taxon>
        <taxon>Rhabditida</taxon>
        <taxon>Rhabditina</taxon>
        <taxon>Rhabditomorpha</taxon>
        <taxon>Rhabditoidea</taxon>
        <taxon>Rhabditidae</taxon>
        <taxon>Peloderinae</taxon>
        <taxon>Caenorhabditis</taxon>
    </lineage>
</organism>
<feature type="signal peptide" evidence="1">
    <location>
        <begin position="1"/>
        <end position="17"/>
    </location>
</feature>
<keyword evidence="3" id="KW-1185">Reference proteome</keyword>
<feature type="chain" id="PRO_5040336749" description="Lipoprotein" evidence="1">
    <location>
        <begin position="18"/>
        <end position="123"/>
    </location>
</feature>
<name>A0A9P1IFP5_9PELO</name>
<dbReference type="EMBL" id="CANHGI010000002">
    <property type="protein sequence ID" value="CAI5442377.1"/>
    <property type="molecule type" value="Genomic_DNA"/>
</dbReference>
<sequence>MLFFVITLSILSILVQSCVKVPLHFEGNTKFFEIHTSEKNGTDILPTMIYGCFKNKNNEKYPLMLELKVTNSTQTLIRFGYVSFFCEENSAQVLTLNGLIPISSARCIDYNEGKLVFNKLIIL</sequence>
<accession>A0A9P1IFP5</accession>
<proteinExistence type="predicted"/>
<dbReference type="AlphaFoldDB" id="A0A9P1IFP5"/>